<accession>A0A1H5R638</accession>
<dbReference type="OrthoDB" id="3598696at2"/>
<gene>
    <name evidence="2" type="ORF">SAMN05421837_10742</name>
</gene>
<protein>
    <submittedName>
        <fullName evidence="2">WXG100 family type VII secretion target</fullName>
    </submittedName>
</protein>
<evidence type="ECO:0000313" key="3">
    <source>
        <dbReference type="Proteomes" id="UP000198878"/>
    </source>
</evidence>
<name>A0A1H5R638_9PSEU</name>
<dbReference type="Proteomes" id="UP000198878">
    <property type="component" value="Unassembled WGS sequence"/>
</dbReference>
<dbReference type="InterPro" id="IPR036689">
    <property type="entry name" value="ESAT-6-like_sf"/>
</dbReference>
<dbReference type="RefSeq" id="WP_086674667.1">
    <property type="nucleotide sequence ID" value="NZ_FNUJ01000007.1"/>
</dbReference>
<dbReference type="STRING" id="218821.SAMN05421837_10742"/>
<evidence type="ECO:0000256" key="1">
    <source>
        <dbReference type="SAM" id="MobiDB-lite"/>
    </source>
</evidence>
<feature type="region of interest" description="Disordered" evidence="1">
    <location>
        <begin position="233"/>
        <end position="252"/>
    </location>
</feature>
<proteinExistence type="predicted"/>
<dbReference type="AlphaFoldDB" id="A0A1H5R638"/>
<reference evidence="3" key="1">
    <citation type="submission" date="2016-10" db="EMBL/GenBank/DDBJ databases">
        <authorList>
            <person name="Varghese N."/>
            <person name="Submissions S."/>
        </authorList>
    </citation>
    <scope>NUCLEOTIDE SEQUENCE [LARGE SCALE GENOMIC DNA]</scope>
    <source>
        <strain evidence="3">DSM 44654</strain>
    </source>
</reference>
<organism evidence="2 3">
    <name type="scientific">Amycolatopsis pretoriensis</name>
    <dbReference type="NCBI Taxonomy" id="218821"/>
    <lineage>
        <taxon>Bacteria</taxon>
        <taxon>Bacillati</taxon>
        <taxon>Actinomycetota</taxon>
        <taxon>Actinomycetes</taxon>
        <taxon>Pseudonocardiales</taxon>
        <taxon>Pseudonocardiaceae</taxon>
        <taxon>Amycolatopsis</taxon>
    </lineage>
</organism>
<keyword evidence="3" id="KW-1185">Reference proteome</keyword>
<dbReference type="SUPFAM" id="SSF140453">
    <property type="entry name" value="EsxAB dimer-like"/>
    <property type="match status" value="1"/>
</dbReference>
<evidence type="ECO:0000313" key="2">
    <source>
        <dbReference type="EMBL" id="SEF33779.1"/>
    </source>
</evidence>
<dbReference type="Pfam" id="PF06013">
    <property type="entry name" value="WXG100"/>
    <property type="match status" value="1"/>
</dbReference>
<sequence>MWSSGVVDASGVVSSVLSGYRRVLVECQRRVTGDPGALSAASQRVATQASTVSGKAREIDESAKTLHADWDGDAYTAFATASQTLGQELTDAAAKLDDQAQRLSTASQLVQSAKAAVDSVIAQFDQYAQQLTAQARAVNSGSVGAFIQAARQLGEQSVQAARQVVDEFSEALAELFPPEGTQRLEYKLGKKTWGPLGWLNGSTLDGRKRPRGAPSWFKNSGWKKLTWDGLEGTRAPKKADTPFGQPKPESVKDKLGRNTEITYYKFKHEQDGFTPEYDGKITSKGWDVGASGHTELAAVKEEAELKGDWGPAAAHAKGTVFAGGEASASGTIGAHGVGAHANVFAGGKVEGEVAADVAGIGVGANGTLQYGIGAQLDAQATYDAGHIKVNFKAGAALGLGAGVGAKIDIDLPKLGHTITEYGGAAVDAVGHAASDAADAVGSAWDDAVSYVGL</sequence>
<dbReference type="EMBL" id="FNUJ01000007">
    <property type="protein sequence ID" value="SEF33779.1"/>
    <property type="molecule type" value="Genomic_DNA"/>
</dbReference>
<dbReference type="Gene3D" id="1.10.287.1060">
    <property type="entry name" value="ESAT-6-like"/>
    <property type="match status" value="1"/>
</dbReference>
<dbReference type="InterPro" id="IPR010310">
    <property type="entry name" value="T7SS_ESAT-6-like"/>
</dbReference>